<dbReference type="EMBL" id="LSRP01000095">
    <property type="protein sequence ID" value="OJF95296.1"/>
    <property type="molecule type" value="Genomic_DNA"/>
</dbReference>
<proteinExistence type="predicted"/>
<accession>A0A657LQI3</accession>
<sequence>MEFPVNARILPAVLALAAVLLPLPAGALDLPKGEVILTVTATRLDHPNVDGTAQFDLAMLETLAGRVGEMETPWTEGKVKFSGPLLRSVLDAAGAHGTSLKVVALNDYEADVPMEDATTLDTMLATRIDGKPMSVRDKGPLFLVYPFDQNADLFNEKYFSRSVWQIKSIKVAE</sequence>
<dbReference type="Proteomes" id="UP000182661">
    <property type="component" value="Unassembled WGS sequence"/>
</dbReference>
<evidence type="ECO:0000259" key="1">
    <source>
        <dbReference type="Pfam" id="PF00174"/>
    </source>
</evidence>
<comment type="caution">
    <text evidence="2">The sequence shown here is derived from an EMBL/GenBank/DDBJ whole genome shotgun (WGS) entry which is preliminary data.</text>
</comment>
<dbReference type="InterPro" id="IPR036374">
    <property type="entry name" value="OxRdtase_Mopterin-bd_sf"/>
</dbReference>
<organism evidence="2 3">
    <name type="scientific">Pararhizobium antarcticum</name>
    <dbReference type="NCBI Taxonomy" id="1798805"/>
    <lineage>
        <taxon>Bacteria</taxon>
        <taxon>Pseudomonadati</taxon>
        <taxon>Pseudomonadota</taxon>
        <taxon>Alphaproteobacteria</taxon>
        <taxon>Hyphomicrobiales</taxon>
        <taxon>Rhizobiaceae</taxon>
        <taxon>Rhizobium/Agrobacterium group</taxon>
        <taxon>Pararhizobium</taxon>
    </lineage>
</organism>
<protein>
    <recommendedName>
        <fullName evidence="1">Oxidoreductase molybdopterin-binding domain-containing protein</fullName>
    </recommendedName>
</protein>
<reference evidence="2 3" key="1">
    <citation type="submission" date="2016-02" db="EMBL/GenBank/DDBJ databases">
        <title>Genome sequencing of a beta-galactosidase producing bacteria Rhizobium sp. 59.</title>
        <authorList>
            <person name="Wang D."/>
            <person name="Kot W."/>
            <person name="Qin Y."/>
            <person name="Hansen L."/>
            <person name="Naqvi K."/>
            <person name="Rensing C."/>
        </authorList>
    </citation>
    <scope>NUCLEOTIDE SEQUENCE [LARGE SCALE GENOMIC DNA]</scope>
    <source>
        <strain evidence="2 3">59</strain>
    </source>
</reference>
<dbReference type="InterPro" id="IPR000572">
    <property type="entry name" value="OxRdtase_Mopterin-bd_dom"/>
</dbReference>
<dbReference type="AlphaFoldDB" id="A0A657LQI3"/>
<gene>
    <name evidence="2" type="ORF">AX760_19725</name>
</gene>
<keyword evidence="3" id="KW-1185">Reference proteome</keyword>
<dbReference type="Pfam" id="PF00174">
    <property type="entry name" value="Oxidored_molyb"/>
    <property type="match status" value="1"/>
</dbReference>
<dbReference type="OrthoDB" id="9798763at2"/>
<dbReference type="SUPFAM" id="SSF56524">
    <property type="entry name" value="Oxidoreductase molybdopterin-binding domain"/>
    <property type="match status" value="1"/>
</dbReference>
<evidence type="ECO:0000313" key="2">
    <source>
        <dbReference type="EMBL" id="OJF95296.1"/>
    </source>
</evidence>
<name>A0A657LQI3_9HYPH</name>
<evidence type="ECO:0000313" key="3">
    <source>
        <dbReference type="Proteomes" id="UP000182661"/>
    </source>
</evidence>
<dbReference type="Gene3D" id="3.90.420.10">
    <property type="entry name" value="Oxidoreductase, molybdopterin-binding domain"/>
    <property type="match status" value="1"/>
</dbReference>
<feature type="domain" description="Oxidoreductase molybdopterin-binding" evidence="1">
    <location>
        <begin position="72"/>
        <end position="146"/>
    </location>
</feature>